<dbReference type="SUPFAM" id="SSF51735">
    <property type="entry name" value="NAD(P)-binding Rossmann-fold domains"/>
    <property type="match status" value="1"/>
</dbReference>
<proteinExistence type="inferred from homology"/>
<reference evidence="3" key="1">
    <citation type="submission" date="2021-12" db="EMBL/GenBank/DDBJ databases">
        <title>Prjna785345.</title>
        <authorList>
            <person name="Rujirawat T."/>
            <person name="Krajaejun T."/>
        </authorList>
    </citation>
    <scope>NUCLEOTIDE SEQUENCE</scope>
    <source>
        <strain evidence="3">Pi057C3</strain>
    </source>
</reference>
<organism evidence="3 4">
    <name type="scientific">Pythium insidiosum</name>
    <name type="common">Pythiosis disease agent</name>
    <dbReference type="NCBI Taxonomy" id="114742"/>
    <lineage>
        <taxon>Eukaryota</taxon>
        <taxon>Sar</taxon>
        <taxon>Stramenopiles</taxon>
        <taxon>Oomycota</taxon>
        <taxon>Peronosporomycetes</taxon>
        <taxon>Pythiales</taxon>
        <taxon>Pythiaceae</taxon>
        <taxon>Pythium</taxon>
    </lineage>
</organism>
<accession>A0AAD5Q3W9</accession>
<dbReference type="PRINTS" id="PR00081">
    <property type="entry name" value="GDHRDH"/>
</dbReference>
<dbReference type="EMBL" id="JAKCXM010000359">
    <property type="protein sequence ID" value="KAJ0395185.1"/>
    <property type="molecule type" value="Genomic_DNA"/>
</dbReference>
<comment type="similarity">
    <text evidence="1">Belongs to the short-chain dehydrogenases/reductases (SDR) family.</text>
</comment>
<sequence>MALRFDGRVAIVTGAGAGLGRSYALLFGSRGAKVVVNDFNKQAADGVVGEIKAKGGVAVANYDSVTDGEKVVGTAIENFGRVDIVVNNAGILRDTSFVKMSKEKWNAVLGVHLQGSTMLWLGSFKSDTLRDANFQCFIIVASTAASF</sequence>
<gene>
    <name evidence="3" type="ORF">P43SY_004577</name>
</gene>
<dbReference type="Proteomes" id="UP001209570">
    <property type="component" value="Unassembled WGS sequence"/>
</dbReference>
<dbReference type="AlphaFoldDB" id="A0AAD5Q3W9"/>
<keyword evidence="2" id="KW-0560">Oxidoreductase</keyword>
<evidence type="ECO:0000313" key="4">
    <source>
        <dbReference type="Proteomes" id="UP001209570"/>
    </source>
</evidence>
<dbReference type="PANTHER" id="PTHR45024">
    <property type="entry name" value="DEHYDROGENASES, SHORT CHAIN"/>
    <property type="match status" value="1"/>
</dbReference>
<name>A0AAD5Q3W9_PYTIN</name>
<dbReference type="Pfam" id="PF00106">
    <property type="entry name" value="adh_short"/>
    <property type="match status" value="1"/>
</dbReference>
<evidence type="ECO:0000313" key="3">
    <source>
        <dbReference type="EMBL" id="KAJ0395185.1"/>
    </source>
</evidence>
<comment type="caution">
    <text evidence="3">The sequence shown here is derived from an EMBL/GenBank/DDBJ whole genome shotgun (WGS) entry which is preliminary data.</text>
</comment>
<dbReference type="GO" id="GO:0016491">
    <property type="term" value="F:oxidoreductase activity"/>
    <property type="evidence" value="ECO:0007669"/>
    <property type="project" value="UniProtKB-KW"/>
</dbReference>
<dbReference type="InterPro" id="IPR051687">
    <property type="entry name" value="Peroxisomal_Beta-Oxidation"/>
</dbReference>
<dbReference type="PANTHER" id="PTHR45024:SF2">
    <property type="entry name" value="SCP2 DOMAIN-CONTAINING PROTEIN"/>
    <property type="match status" value="1"/>
</dbReference>
<protein>
    <submittedName>
        <fullName evidence="3">Uncharacterized protein</fullName>
    </submittedName>
</protein>
<evidence type="ECO:0000256" key="1">
    <source>
        <dbReference type="ARBA" id="ARBA00006484"/>
    </source>
</evidence>
<dbReference type="InterPro" id="IPR036291">
    <property type="entry name" value="NAD(P)-bd_dom_sf"/>
</dbReference>
<dbReference type="Gene3D" id="3.40.50.720">
    <property type="entry name" value="NAD(P)-binding Rossmann-like Domain"/>
    <property type="match status" value="1"/>
</dbReference>
<keyword evidence="4" id="KW-1185">Reference proteome</keyword>
<dbReference type="InterPro" id="IPR002347">
    <property type="entry name" value="SDR_fam"/>
</dbReference>
<evidence type="ECO:0000256" key="2">
    <source>
        <dbReference type="ARBA" id="ARBA00023002"/>
    </source>
</evidence>